<dbReference type="EnsemblBacteria" id="CAD79288">
    <property type="protein sequence ID" value="CAD79288"/>
    <property type="gene ID" value="RB11732"/>
</dbReference>
<accession>Q7UDW7</accession>
<name>Q7UDW7_RHOBA</name>
<evidence type="ECO:0000313" key="3">
    <source>
        <dbReference type="Proteomes" id="UP000001025"/>
    </source>
</evidence>
<dbReference type="STRING" id="243090.RB11732"/>
<protein>
    <submittedName>
        <fullName evidence="2">Uncharacterized protein</fullName>
    </submittedName>
</protein>
<gene>
    <name evidence="2" type="ordered locus">RB11732</name>
</gene>
<evidence type="ECO:0000313" key="2">
    <source>
        <dbReference type="EMBL" id="CAD79288.1"/>
    </source>
</evidence>
<dbReference type="KEGG" id="rba:RB11732"/>
<sequence length="151" mass="16870">MVTTKISDRFQPEISSRKMSAWISRDARACKLNRNGFASPTPSGSHFVGVLSSLRFRPRHCGVIGGELVFILGDHRRLGFATSPNANQQECQKRLCKQRSQFHRPYQSKERTETPAANGREPPMVPVLSLQALKATFHDIEFDDGGSQGRS</sequence>
<dbReference type="HOGENOM" id="CLU_1729935_0_0_0"/>
<proteinExistence type="predicted"/>
<keyword evidence="3" id="KW-1185">Reference proteome</keyword>
<reference evidence="2 3" key="1">
    <citation type="journal article" date="2003" name="Proc. Natl. Acad. Sci. U.S.A.">
        <title>Complete genome sequence of the marine planctomycete Pirellula sp. strain 1.</title>
        <authorList>
            <person name="Gloeckner F.O."/>
            <person name="Kube M."/>
            <person name="Bauer M."/>
            <person name="Teeling H."/>
            <person name="Lombardot T."/>
            <person name="Ludwig W."/>
            <person name="Gade D."/>
            <person name="Beck A."/>
            <person name="Borzym K."/>
            <person name="Heitmann K."/>
            <person name="Rabus R."/>
            <person name="Schlesner H."/>
            <person name="Amann R."/>
            <person name="Reinhardt R."/>
        </authorList>
    </citation>
    <scope>NUCLEOTIDE SEQUENCE [LARGE SCALE GENOMIC DNA]</scope>
    <source>
        <strain evidence="3">DSM 10527 / NCIMB 13988 / SH1</strain>
    </source>
</reference>
<evidence type="ECO:0000256" key="1">
    <source>
        <dbReference type="SAM" id="MobiDB-lite"/>
    </source>
</evidence>
<dbReference type="EMBL" id="BX294153">
    <property type="protein sequence ID" value="CAD79288.1"/>
    <property type="molecule type" value="Genomic_DNA"/>
</dbReference>
<dbReference type="Proteomes" id="UP000001025">
    <property type="component" value="Chromosome"/>
</dbReference>
<dbReference type="InParanoid" id="Q7UDW7"/>
<dbReference type="AlphaFoldDB" id="Q7UDW7"/>
<feature type="region of interest" description="Disordered" evidence="1">
    <location>
        <begin position="98"/>
        <end position="125"/>
    </location>
</feature>
<organism evidence="2 3">
    <name type="scientific">Rhodopirellula baltica (strain DSM 10527 / NCIMB 13988 / SH1)</name>
    <dbReference type="NCBI Taxonomy" id="243090"/>
    <lineage>
        <taxon>Bacteria</taxon>
        <taxon>Pseudomonadati</taxon>
        <taxon>Planctomycetota</taxon>
        <taxon>Planctomycetia</taxon>
        <taxon>Pirellulales</taxon>
        <taxon>Pirellulaceae</taxon>
        <taxon>Rhodopirellula</taxon>
    </lineage>
</organism>